<evidence type="ECO:0000313" key="3">
    <source>
        <dbReference type="Proteomes" id="UP001299068"/>
    </source>
</evidence>
<dbReference type="EMBL" id="JAIKTU010000002">
    <property type="protein sequence ID" value="MBY0754198.1"/>
    <property type="molecule type" value="Genomic_DNA"/>
</dbReference>
<reference evidence="2 3" key="1">
    <citation type="journal article" date="2021" name="Cell Host Microbe">
        <title>in vivo commensal control of Clostridioides difficile virulence.</title>
        <authorList>
            <person name="Girinathan B.P."/>
            <person name="Dibenedetto N."/>
            <person name="Worley J.N."/>
            <person name="Peltier J."/>
            <person name="Arrieta-Ortiz M.L."/>
            <person name="Rupa Christinal Immanuel S."/>
            <person name="Lavin R."/>
            <person name="Delaney M.L."/>
            <person name="Cummins C."/>
            <person name="Hoffmann M."/>
            <person name="Luo Y."/>
            <person name="Gonzalez-Escalona N."/>
            <person name="Allard M."/>
            <person name="Onderdonk A.B."/>
            <person name="Gerber G.K."/>
            <person name="Sonenshein A.L."/>
            <person name="Baliga N."/>
            <person name="Dupuy B."/>
            <person name="Bry L."/>
        </authorList>
    </citation>
    <scope>NUCLEOTIDE SEQUENCE [LARGE SCALE GENOMIC DNA]</scope>
    <source>
        <strain evidence="2 3">DSM 599</strain>
    </source>
</reference>
<gene>
    <name evidence="2" type="ORF">K5V21_01895</name>
</gene>
<organism evidence="2 3">
    <name type="scientific">Clostridium sardiniense</name>
    <name type="common">Clostridium absonum</name>
    <dbReference type="NCBI Taxonomy" id="29369"/>
    <lineage>
        <taxon>Bacteria</taxon>
        <taxon>Bacillati</taxon>
        <taxon>Bacillota</taxon>
        <taxon>Clostridia</taxon>
        <taxon>Eubacteriales</taxon>
        <taxon>Clostridiaceae</taxon>
        <taxon>Clostridium</taxon>
    </lineage>
</organism>
<feature type="transmembrane region" description="Helical" evidence="1">
    <location>
        <begin position="86"/>
        <end position="104"/>
    </location>
</feature>
<keyword evidence="3" id="KW-1185">Reference proteome</keyword>
<keyword evidence="1" id="KW-0472">Membrane</keyword>
<sequence>MTEKHSMKSLRILAISNILINILGNILLYLNLKGYSFSLFDGININLINQFTAFTLIALALGAIFNKSPKLSEEDRFIVKSKLKPLLFLNIIFILYSVITIIIFKNMSLFISSLIMEASYIAVIIYSKIIYSLLATDRKLKWQQAMSGADSDMNDSSIFWRFKIWFYPLEKVPFKQRYFSKFSIFYAVIFIYFCYDLLFKSILVWLFLIGILKSLLALIEYIFGLYTSLTGICTGIDEFNDDNDNKRYFTIYVTDFVHKREIVYSTYDTPYFNKNGKVKLIHGIFSKKVIIANNIKIKYR</sequence>
<feature type="transmembrane region" description="Helical" evidence="1">
    <location>
        <begin position="47"/>
        <end position="65"/>
    </location>
</feature>
<name>A0ABS7KTQ8_CLOSR</name>
<feature type="transmembrane region" description="Helical" evidence="1">
    <location>
        <begin position="110"/>
        <end position="134"/>
    </location>
</feature>
<protein>
    <submittedName>
        <fullName evidence="2">Uncharacterized protein</fullName>
    </submittedName>
</protein>
<dbReference type="Proteomes" id="UP001299068">
    <property type="component" value="Unassembled WGS sequence"/>
</dbReference>
<dbReference type="RefSeq" id="WP_221858691.1">
    <property type="nucleotide sequence ID" value="NZ_JAIKTU010000002.1"/>
</dbReference>
<keyword evidence="1" id="KW-1133">Transmembrane helix</keyword>
<proteinExistence type="predicted"/>
<feature type="transmembrane region" description="Helical" evidence="1">
    <location>
        <begin position="12"/>
        <end position="32"/>
    </location>
</feature>
<keyword evidence="1" id="KW-0812">Transmembrane</keyword>
<evidence type="ECO:0000313" key="2">
    <source>
        <dbReference type="EMBL" id="MBY0754198.1"/>
    </source>
</evidence>
<evidence type="ECO:0000256" key="1">
    <source>
        <dbReference type="SAM" id="Phobius"/>
    </source>
</evidence>
<feature type="transmembrane region" description="Helical" evidence="1">
    <location>
        <begin position="204"/>
        <end position="223"/>
    </location>
</feature>
<feature type="transmembrane region" description="Helical" evidence="1">
    <location>
        <begin position="178"/>
        <end position="198"/>
    </location>
</feature>
<comment type="caution">
    <text evidence="2">The sequence shown here is derived from an EMBL/GenBank/DDBJ whole genome shotgun (WGS) entry which is preliminary data.</text>
</comment>
<accession>A0ABS7KTQ8</accession>